<dbReference type="EMBL" id="CAUYUJ010007948">
    <property type="protein sequence ID" value="CAK0822433.1"/>
    <property type="molecule type" value="Genomic_DNA"/>
</dbReference>
<name>A0ABN9RVM6_9DINO</name>
<accession>A0ABN9RVM6</accession>
<evidence type="ECO:0000313" key="3">
    <source>
        <dbReference type="Proteomes" id="UP001189429"/>
    </source>
</evidence>
<comment type="caution">
    <text evidence="2">The sequence shown here is derived from an EMBL/GenBank/DDBJ whole genome shotgun (WGS) entry which is preliminary data.</text>
</comment>
<reference evidence="2" key="1">
    <citation type="submission" date="2023-10" db="EMBL/GenBank/DDBJ databases">
        <authorList>
            <person name="Chen Y."/>
            <person name="Shah S."/>
            <person name="Dougan E. K."/>
            <person name="Thang M."/>
            <person name="Chan C."/>
        </authorList>
    </citation>
    <scope>NUCLEOTIDE SEQUENCE [LARGE SCALE GENOMIC DNA]</scope>
</reference>
<protein>
    <submittedName>
        <fullName evidence="2">Uncharacterized protein</fullName>
    </submittedName>
</protein>
<organism evidence="2 3">
    <name type="scientific">Prorocentrum cordatum</name>
    <dbReference type="NCBI Taxonomy" id="2364126"/>
    <lineage>
        <taxon>Eukaryota</taxon>
        <taxon>Sar</taxon>
        <taxon>Alveolata</taxon>
        <taxon>Dinophyceae</taxon>
        <taxon>Prorocentrales</taxon>
        <taxon>Prorocentraceae</taxon>
        <taxon>Prorocentrum</taxon>
    </lineage>
</organism>
<feature type="region of interest" description="Disordered" evidence="1">
    <location>
        <begin position="24"/>
        <end position="50"/>
    </location>
</feature>
<evidence type="ECO:0000256" key="1">
    <source>
        <dbReference type="SAM" id="MobiDB-lite"/>
    </source>
</evidence>
<gene>
    <name evidence="2" type="ORF">PCOR1329_LOCUS23470</name>
</gene>
<proteinExistence type="predicted"/>
<dbReference type="Proteomes" id="UP001189429">
    <property type="component" value="Unassembled WGS sequence"/>
</dbReference>
<keyword evidence="3" id="KW-1185">Reference proteome</keyword>
<evidence type="ECO:0000313" key="2">
    <source>
        <dbReference type="EMBL" id="CAK0822433.1"/>
    </source>
</evidence>
<sequence length="344" mass="37198">MPVERRVPYYHYTSERGLEGILRDGRIQPSDPNRGDAREGPGSYGTNLPPSTCGKAIAENNWDSGWEQAIRNGKTDRWLRCEVPASELQQYPGHGSTQHGQILVHPQGIDLTKYPTKFGTVGKDTVPQGHRYVPPPDIAQGHRYMPGDAQTPERAISASTHDSIGWGHAHIKSAAPRHSSQDCSRNVVASQFEGPALDRSGYNDKGNRYASYNNCGYRYGSHDGSSYVHDARGGAVYTSPHGDTYGYPEHSGYNAQGNHYESYSDGSYRYDNQDGSSYVRDADGGAIYTSPDGDTYEYPSGGCSSGDHVDTGCYSDGCDWGGGGYGGGYSDGGYSGGGYSDADY</sequence>